<dbReference type="Pfam" id="PF15016">
    <property type="entry name" value="C5orf34_C"/>
    <property type="match status" value="1"/>
</dbReference>
<dbReference type="InterPro" id="IPR053900">
    <property type="entry name" value="C5orf34-like_dom"/>
</dbReference>
<keyword evidence="5" id="KW-1185">Reference proteome</keyword>
<reference evidence="4" key="1">
    <citation type="journal article" date="2019" name="bioRxiv">
        <title>The Genome of the Zebra Mussel, Dreissena polymorpha: A Resource for Invasive Species Research.</title>
        <authorList>
            <person name="McCartney M.A."/>
            <person name="Auch B."/>
            <person name="Kono T."/>
            <person name="Mallez S."/>
            <person name="Zhang Y."/>
            <person name="Obille A."/>
            <person name="Becker A."/>
            <person name="Abrahante J.E."/>
            <person name="Garbe J."/>
            <person name="Badalamenti J.P."/>
            <person name="Herman A."/>
            <person name="Mangelson H."/>
            <person name="Liachko I."/>
            <person name="Sullivan S."/>
            <person name="Sone E.D."/>
            <person name="Koren S."/>
            <person name="Silverstein K.A.T."/>
            <person name="Beckman K.B."/>
            <person name="Gohl D.M."/>
        </authorList>
    </citation>
    <scope>NUCLEOTIDE SEQUENCE</scope>
    <source>
        <strain evidence="4">Duluth1</strain>
        <tissue evidence="4">Whole animal</tissue>
    </source>
</reference>
<dbReference type="Proteomes" id="UP000828390">
    <property type="component" value="Unassembled WGS sequence"/>
</dbReference>
<feature type="region of interest" description="Disordered" evidence="1">
    <location>
        <begin position="255"/>
        <end position="341"/>
    </location>
</feature>
<protein>
    <submittedName>
        <fullName evidence="4">Uncharacterized protein</fullName>
    </submittedName>
</protein>
<comment type="caution">
    <text evidence="4">The sequence shown here is derived from an EMBL/GenBank/DDBJ whole genome shotgun (WGS) entry which is preliminary data.</text>
</comment>
<feature type="domain" description="C5orf34-like" evidence="3">
    <location>
        <begin position="29"/>
        <end position="96"/>
    </location>
</feature>
<feature type="compositionally biased region" description="Low complexity" evidence="1">
    <location>
        <begin position="305"/>
        <end position="323"/>
    </location>
</feature>
<name>A0A9D4KQW0_DREPO</name>
<accession>A0A9D4KQW0</accession>
<feature type="domain" description="C5orf34-like C-terminal" evidence="2">
    <location>
        <begin position="127"/>
        <end position="175"/>
    </location>
</feature>
<dbReference type="InterPro" id="IPR053901">
    <property type="entry name" value="C5orf34-like"/>
</dbReference>
<dbReference type="InterPro" id="IPR027865">
    <property type="entry name" value="C5orf34-like_C"/>
</dbReference>
<dbReference type="EMBL" id="JAIWYP010000003">
    <property type="protein sequence ID" value="KAH3844038.1"/>
    <property type="molecule type" value="Genomic_DNA"/>
</dbReference>
<evidence type="ECO:0000313" key="4">
    <source>
        <dbReference type="EMBL" id="KAH3844038.1"/>
    </source>
</evidence>
<evidence type="ECO:0000256" key="1">
    <source>
        <dbReference type="SAM" id="MobiDB-lite"/>
    </source>
</evidence>
<evidence type="ECO:0000259" key="3">
    <source>
        <dbReference type="Pfam" id="PF22834"/>
    </source>
</evidence>
<reference evidence="4" key="2">
    <citation type="submission" date="2020-11" db="EMBL/GenBank/DDBJ databases">
        <authorList>
            <person name="McCartney M.A."/>
            <person name="Auch B."/>
            <person name="Kono T."/>
            <person name="Mallez S."/>
            <person name="Becker A."/>
            <person name="Gohl D.M."/>
            <person name="Silverstein K.A.T."/>
            <person name="Koren S."/>
            <person name="Bechman K.B."/>
            <person name="Herman A."/>
            <person name="Abrahante J.E."/>
            <person name="Garbe J."/>
        </authorList>
    </citation>
    <scope>NUCLEOTIDE SEQUENCE</scope>
    <source>
        <strain evidence="4">Duluth1</strain>
        <tissue evidence="4">Whole animal</tissue>
    </source>
</reference>
<organism evidence="4 5">
    <name type="scientific">Dreissena polymorpha</name>
    <name type="common">Zebra mussel</name>
    <name type="synonym">Mytilus polymorpha</name>
    <dbReference type="NCBI Taxonomy" id="45954"/>
    <lineage>
        <taxon>Eukaryota</taxon>
        <taxon>Metazoa</taxon>
        <taxon>Spiralia</taxon>
        <taxon>Lophotrochozoa</taxon>
        <taxon>Mollusca</taxon>
        <taxon>Bivalvia</taxon>
        <taxon>Autobranchia</taxon>
        <taxon>Heteroconchia</taxon>
        <taxon>Euheterodonta</taxon>
        <taxon>Imparidentia</taxon>
        <taxon>Neoheterodontei</taxon>
        <taxon>Myida</taxon>
        <taxon>Dreissenoidea</taxon>
        <taxon>Dreissenidae</taxon>
        <taxon>Dreissena</taxon>
    </lineage>
</organism>
<gene>
    <name evidence="4" type="ORF">DPMN_086289</name>
</gene>
<dbReference type="AlphaFoldDB" id="A0A9D4KQW0"/>
<proteinExistence type="predicted"/>
<dbReference type="PANTHER" id="PTHR34531:SF1">
    <property type="entry name" value="CHROMOSOME 5 OPEN READING FRAME 34"/>
    <property type="match status" value="1"/>
</dbReference>
<sequence>MLRSIGKHRHHRVGQFSYLTLEILIVRLQTTKIVEVYPGDGSVLVSQGITGQFFQHIIAHGNKLEERTYSLKAPPVTSAGSKYCVGSLIQRANRFLAHVRQEDNMPASLGLCCWKHEEVVLSEPSSTHILEECEIAGYGRFSALSNGEVRIVFNDRTCLDMVADFSARLGEGSRSGQLFNFKSRWCSGYGVRLAIGRYVSVAQEWIDWVNSSPQKRETFYKERSDKSVQMSVERELQRIQCFNYIVDNTVLKTGQSSTNVSKETKQGAFRPFSGDSKPGPSILRNSEQNRARIVDSQPRSVKIHSPSSSADTTSSTLPPSSQSFRAQDRCAPNGRPIPIGQASVTSESRLSGLDFNISNFSGFEGFNSVRKALMMTSSVIKDIDQLLERK</sequence>
<dbReference type="PANTHER" id="PTHR34531">
    <property type="entry name" value="ZGC:153352"/>
    <property type="match status" value="1"/>
</dbReference>
<evidence type="ECO:0000313" key="5">
    <source>
        <dbReference type="Proteomes" id="UP000828390"/>
    </source>
</evidence>
<evidence type="ECO:0000259" key="2">
    <source>
        <dbReference type="Pfam" id="PF15016"/>
    </source>
</evidence>
<dbReference type="Pfam" id="PF22834">
    <property type="entry name" value="Polo_box_4"/>
    <property type="match status" value="1"/>
</dbReference>